<dbReference type="RefSeq" id="WP_144889935.1">
    <property type="nucleotide sequence ID" value="NZ_VLKO01000003.1"/>
</dbReference>
<dbReference type="SUPFAM" id="SSF53448">
    <property type="entry name" value="Nucleotide-diphospho-sugar transferases"/>
    <property type="match status" value="1"/>
</dbReference>
<dbReference type="Gene3D" id="3.90.550.10">
    <property type="entry name" value="Spore Coat Polysaccharide Biosynthesis Protein SpsA, Chain A"/>
    <property type="match status" value="1"/>
</dbReference>
<dbReference type="PANTHER" id="PTHR22916">
    <property type="entry name" value="GLYCOSYLTRANSFERASE"/>
    <property type="match status" value="1"/>
</dbReference>
<dbReference type="PANTHER" id="PTHR22916:SF3">
    <property type="entry name" value="UDP-GLCNAC:BETAGAL BETA-1,3-N-ACETYLGLUCOSAMINYLTRANSFERASE-LIKE PROTEIN 1"/>
    <property type="match status" value="1"/>
</dbReference>
<accession>A0ABY3FL88</accession>
<dbReference type="EMBL" id="VLKO01000003">
    <property type="protein sequence ID" value="TWI01194.1"/>
    <property type="molecule type" value="Genomic_DNA"/>
</dbReference>
<gene>
    <name evidence="3" type="ORF">IQ05_00765</name>
</gene>
<dbReference type="InterPro" id="IPR029044">
    <property type="entry name" value="Nucleotide-diphossugar_trans"/>
</dbReference>
<keyword evidence="1" id="KW-1133">Transmembrane helix</keyword>
<keyword evidence="1" id="KW-0472">Membrane</keyword>
<evidence type="ECO:0000256" key="1">
    <source>
        <dbReference type="SAM" id="Phobius"/>
    </source>
</evidence>
<name>A0ABY3FL88_9FLAO</name>
<evidence type="ECO:0000259" key="2">
    <source>
        <dbReference type="Pfam" id="PF00535"/>
    </source>
</evidence>
<evidence type="ECO:0000313" key="4">
    <source>
        <dbReference type="Proteomes" id="UP000317519"/>
    </source>
</evidence>
<feature type="domain" description="Glycosyltransferase 2-like" evidence="2">
    <location>
        <begin position="7"/>
        <end position="114"/>
    </location>
</feature>
<comment type="caution">
    <text evidence="3">The sequence shown here is derived from an EMBL/GenBank/DDBJ whole genome shotgun (WGS) entry which is preliminary data.</text>
</comment>
<dbReference type="InterPro" id="IPR001173">
    <property type="entry name" value="Glyco_trans_2-like"/>
</dbReference>
<keyword evidence="4" id="KW-1185">Reference proteome</keyword>
<keyword evidence="3" id="KW-0808">Transferase</keyword>
<dbReference type="Proteomes" id="UP000317519">
    <property type="component" value="Unassembled WGS sequence"/>
</dbReference>
<keyword evidence="1" id="KW-0812">Transmembrane</keyword>
<feature type="transmembrane region" description="Helical" evidence="1">
    <location>
        <begin position="226"/>
        <end position="248"/>
    </location>
</feature>
<dbReference type="CDD" id="cd00761">
    <property type="entry name" value="Glyco_tranf_GTA_type"/>
    <property type="match status" value="1"/>
</dbReference>
<protein>
    <submittedName>
        <fullName evidence="3">Glycosyl transferase family 2</fullName>
    </submittedName>
</protein>
<sequence>MKNNLVSILMPCYNSEKYILESILSVQQQTHTNWELILVDDFSSDSTVSIATAIANQDNRIRIFKLPTNSGTGIARNTALSKATGDYIAFLDADDKWKPNKLELQLQFMQQHKLPFTFSFYECINEAGTLLDKRVEAPKKLTYRQLFFCNYIGNLTGIYDVSFYGKIPIAQSRKRQDWMMWLTILKPIKKVQPVPESLAFYRVRDNSISAGKMALLKHNFAVYRSFHGYNIILALLCMLGFLFTQLLVKPLYTKNL</sequence>
<proteinExistence type="predicted"/>
<dbReference type="Pfam" id="PF00535">
    <property type="entry name" value="Glycos_transf_2"/>
    <property type="match status" value="1"/>
</dbReference>
<evidence type="ECO:0000313" key="3">
    <source>
        <dbReference type="EMBL" id="TWI01194.1"/>
    </source>
</evidence>
<reference evidence="3 4" key="1">
    <citation type="journal article" date="2015" name="Stand. Genomic Sci.">
        <title>Genomic Encyclopedia of Bacterial and Archaeal Type Strains, Phase III: the genomes of soil and plant-associated and newly described type strains.</title>
        <authorList>
            <person name="Whitman W.B."/>
            <person name="Woyke T."/>
            <person name="Klenk H.P."/>
            <person name="Zhou Y."/>
            <person name="Lilburn T.G."/>
            <person name="Beck B.J."/>
            <person name="De Vos P."/>
            <person name="Vandamme P."/>
            <person name="Eisen J.A."/>
            <person name="Garrity G."/>
            <person name="Hugenholtz P."/>
            <person name="Kyrpides N.C."/>
        </authorList>
    </citation>
    <scope>NUCLEOTIDE SEQUENCE [LARGE SCALE GENOMIC DNA]</scope>
    <source>
        <strain evidence="3 4">CGMCC 1.6847</strain>
    </source>
</reference>
<dbReference type="GO" id="GO:0016740">
    <property type="term" value="F:transferase activity"/>
    <property type="evidence" value="ECO:0007669"/>
    <property type="project" value="UniProtKB-KW"/>
</dbReference>
<organism evidence="3 4">
    <name type="scientific">Flavobacterium tiangeerense</name>
    <dbReference type="NCBI Taxonomy" id="459471"/>
    <lineage>
        <taxon>Bacteria</taxon>
        <taxon>Pseudomonadati</taxon>
        <taxon>Bacteroidota</taxon>
        <taxon>Flavobacteriia</taxon>
        <taxon>Flavobacteriales</taxon>
        <taxon>Flavobacteriaceae</taxon>
        <taxon>Flavobacterium</taxon>
    </lineage>
</organism>